<dbReference type="PANTHER" id="PTHR31383:SF2">
    <property type="entry name" value="OXIDATIVE STRESS-RESPONSIVE SERINE-RICH PROTEIN 1"/>
    <property type="match status" value="1"/>
</dbReference>
<dbReference type="EMBL" id="WKFB01000452">
    <property type="protein sequence ID" value="KAF6722519.1"/>
    <property type="molecule type" value="Genomic_DNA"/>
</dbReference>
<evidence type="ECO:0000256" key="5">
    <source>
        <dbReference type="SAM" id="MobiDB-lite"/>
    </source>
</evidence>
<evidence type="ECO:0000256" key="2">
    <source>
        <dbReference type="ARBA" id="ARBA00022553"/>
    </source>
</evidence>
<evidence type="ECO:0000256" key="4">
    <source>
        <dbReference type="ARBA" id="ARBA00031405"/>
    </source>
</evidence>
<dbReference type="InterPro" id="IPR008494">
    <property type="entry name" value="DUF776"/>
</dbReference>
<sequence length="331" mass="35396">MEAGGQDCEEEILQTAFKKLKVDAERIPGPVSVTEATKAKFSCTKEHWHCCTRKSTRGASRSQRRRRSKSPILHPPKFTYCSASTASVLPPSGGCPKQQLMAVPAPGDLHPACDEKTAPAVAPPLPVTPPLGFESSSGYDTEHGGVGSAAAAPRWEAPSSLPVQVCKEGGPDKSACDGVDCGAAAQWRSRAPDSADFRALSELHSRSCAEIPGVSCSCSHAACSDAQEESGQDGRLPCSCSASRQGWAGVEVYSFTGLRNVISECEQGLPVQEDRCRTLSSTTLSSGSPRSCSEQARAYVDDITIEDLSGYMEYYLYIPKKMSHMAEMMYT</sequence>
<dbReference type="PaxDb" id="30732-ENSOMEP00000023445"/>
<name>A0A3B3D1M7_ORYME</name>
<dbReference type="PANTHER" id="PTHR31383">
    <property type="entry name" value="OXIDATIVE STRESS-RESPONSE SERINE-RICH PROTEIN 1"/>
    <property type="match status" value="1"/>
</dbReference>
<dbReference type="Pfam" id="PF05604">
    <property type="entry name" value="DUF776"/>
    <property type="match status" value="1"/>
</dbReference>
<evidence type="ECO:0000313" key="7">
    <source>
        <dbReference type="Ensembl" id="ENSOMEP00000023445.1"/>
    </source>
</evidence>
<dbReference type="GeneTree" id="ENSGT00390000018547"/>
<gene>
    <name evidence="6" type="ORF">FQA47_019137</name>
</gene>
<organism evidence="7 8">
    <name type="scientific">Oryzias melastigma</name>
    <name type="common">Marine medaka</name>
    <dbReference type="NCBI Taxonomy" id="30732"/>
    <lineage>
        <taxon>Eukaryota</taxon>
        <taxon>Metazoa</taxon>
        <taxon>Chordata</taxon>
        <taxon>Craniata</taxon>
        <taxon>Vertebrata</taxon>
        <taxon>Euteleostomi</taxon>
        <taxon>Actinopterygii</taxon>
        <taxon>Neopterygii</taxon>
        <taxon>Teleostei</taxon>
        <taxon>Neoteleostei</taxon>
        <taxon>Acanthomorphata</taxon>
        <taxon>Ovalentaria</taxon>
        <taxon>Atherinomorphae</taxon>
        <taxon>Beloniformes</taxon>
        <taxon>Adrianichthyidae</taxon>
        <taxon>Oryziinae</taxon>
        <taxon>Oryzias</taxon>
    </lineage>
</organism>
<dbReference type="AlphaFoldDB" id="A0A3B3D1M7"/>
<reference evidence="7" key="1">
    <citation type="submission" date="2025-05" db="UniProtKB">
        <authorList>
            <consortium name="Ensembl"/>
        </authorList>
    </citation>
    <scope>IDENTIFICATION</scope>
</reference>
<feature type="compositionally biased region" description="Basic residues" evidence="5">
    <location>
        <begin position="54"/>
        <end position="69"/>
    </location>
</feature>
<keyword evidence="2" id="KW-0597">Phosphoprotein</keyword>
<evidence type="ECO:0000256" key="1">
    <source>
        <dbReference type="ARBA" id="ARBA00015005"/>
    </source>
</evidence>
<accession>A0A3B3D1M7</accession>
<dbReference type="Proteomes" id="UP000261560">
    <property type="component" value="Unplaced"/>
</dbReference>
<dbReference type="Proteomes" id="UP000646548">
    <property type="component" value="Unassembled WGS sequence"/>
</dbReference>
<dbReference type="Ensembl" id="ENSOMET00000012198.1">
    <property type="protein sequence ID" value="ENSOMEP00000023445.1"/>
    <property type="gene ID" value="ENSOMEG00000003557.1"/>
</dbReference>
<reference evidence="6" key="2">
    <citation type="journal article" name="BMC Genomics">
        <title>Long-read sequencing and de novo genome assembly of marine medaka (Oryzias melastigma).</title>
        <authorList>
            <person name="Liang P."/>
            <person name="Saqib H.S.A."/>
            <person name="Ni X."/>
            <person name="Shen Y."/>
        </authorList>
    </citation>
    <scope>NUCLEOTIDE SEQUENCE</scope>
    <source>
        <strain evidence="6">Bigg-433</strain>
    </source>
</reference>
<feature type="region of interest" description="Disordered" evidence="5">
    <location>
        <begin position="128"/>
        <end position="154"/>
    </location>
</feature>
<evidence type="ECO:0000313" key="8">
    <source>
        <dbReference type="Proteomes" id="UP000261560"/>
    </source>
</evidence>
<evidence type="ECO:0000256" key="3">
    <source>
        <dbReference type="ARBA" id="ARBA00029721"/>
    </source>
</evidence>
<dbReference type="OMA" id="EASNDRT"/>
<evidence type="ECO:0000313" key="6">
    <source>
        <dbReference type="EMBL" id="KAF6722519.1"/>
    </source>
</evidence>
<feature type="region of interest" description="Disordered" evidence="5">
    <location>
        <begin position="54"/>
        <end position="73"/>
    </location>
</feature>
<dbReference type="OrthoDB" id="10045817at2759"/>
<keyword evidence="8" id="KW-1185">Reference proteome</keyword>
<proteinExistence type="predicted"/>
<protein>
    <recommendedName>
        <fullName evidence="1">Oxidative stress-responsive serine-rich protein 1</fullName>
    </recommendedName>
    <alternativeName>
        <fullName evidence="4">Oxidative stress-responsive protein 1</fullName>
    </alternativeName>
    <alternativeName>
        <fullName evidence="3">Peroxide-inducible transcript 1 protein</fullName>
    </alternativeName>
</protein>
<dbReference type="GO" id="GO:0070301">
    <property type="term" value="P:cellular response to hydrogen peroxide"/>
    <property type="evidence" value="ECO:0007669"/>
    <property type="project" value="TreeGrafter"/>
</dbReference>